<dbReference type="InterPro" id="IPR005052">
    <property type="entry name" value="Lectin_leg"/>
</dbReference>
<dbReference type="PANTHER" id="PTHR12223:SF20">
    <property type="entry name" value="VIP36-LIKE PROTEIN"/>
    <property type="match status" value="1"/>
</dbReference>
<evidence type="ECO:0000256" key="4">
    <source>
        <dbReference type="ARBA" id="ARBA00022989"/>
    </source>
</evidence>
<dbReference type="InterPro" id="IPR013320">
    <property type="entry name" value="ConA-like_dom_sf"/>
</dbReference>
<dbReference type="GO" id="GO:0005793">
    <property type="term" value="C:endoplasmic reticulum-Golgi intermediate compartment"/>
    <property type="evidence" value="ECO:0007669"/>
    <property type="project" value="TreeGrafter"/>
</dbReference>
<evidence type="ECO:0000313" key="8">
    <source>
        <dbReference type="EMBL" id="KAA0717003.1"/>
    </source>
</evidence>
<dbReference type="Gene3D" id="2.60.120.200">
    <property type="match status" value="2"/>
</dbReference>
<dbReference type="PANTHER" id="PTHR12223">
    <property type="entry name" value="VESICULAR MANNOSE-BINDING LECTIN"/>
    <property type="match status" value="1"/>
</dbReference>
<comment type="subcellular location">
    <subcellularLocation>
        <location evidence="1">Membrane</location>
        <topology evidence="1">Single-pass type I membrane protein</topology>
    </subcellularLocation>
</comment>
<dbReference type="InterPro" id="IPR051136">
    <property type="entry name" value="Intracellular_Lectin-GPT"/>
</dbReference>
<dbReference type="SUPFAM" id="SSF49899">
    <property type="entry name" value="Concanavalin A-like lectins/glucanases"/>
    <property type="match status" value="1"/>
</dbReference>
<gene>
    <name evidence="8" type="ORF">E1301_Tti015000</name>
</gene>
<dbReference type="GO" id="GO:0030134">
    <property type="term" value="C:COPII-coated ER to Golgi transport vesicle"/>
    <property type="evidence" value="ECO:0007669"/>
    <property type="project" value="TreeGrafter"/>
</dbReference>
<keyword evidence="4 6" id="KW-1133">Transmembrane helix</keyword>
<feature type="domain" description="L-type lectin-like" evidence="7">
    <location>
        <begin position="110"/>
        <end position="215"/>
    </location>
</feature>
<organism evidence="8 9">
    <name type="scientific">Triplophysa tibetana</name>
    <dbReference type="NCBI Taxonomy" id="1572043"/>
    <lineage>
        <taxon>Eukaryota</taxon>
        <taxon>Metazoa</taxon>
        <taxon>Chordata</taxon>
        <taxon>Craniata</taxon>
        <taxon>Vertebrata</taxon>
        <taxon>Euteleostomi</taxon>
        <taxon>Actinopterygii</taxon>
        <taxon>Neopterygii</taxon>
        <taxon>Teleostei</taxon>
        <taxon>Ostariophysi</taxon>
        <taxon>Cypriniformes</taxon>
        <taxon>Nemacheilidae</taxon>
        <taxon>Triplophysa</taxon>
    </lineage>
</organism>
<keyword evidence="5 6" id="KW-0472">Membrane</keyword>
<evidence type="ECO:0000259" key="7">
    <source>
        <dbReference type="Pfam" id="PF03388"/>
    </source>
</evidence>
<dbReference type="EMBL" id="SOYY01000009">
    <property type="protein sequence ID" value="KAA0717003.1"/>
    <property type="molecule type" value="Genomic_DNA"/>
</dbReference>
<comment type="caution">
    <text evidence="8">The sequence shown here is derived from an EMBL/GenBank/DDBJ whole genome shotgun (WGS) entry which is preliminary data.</text>
</comment>
<evidence type="ECO:0000256" key="3">
    <source>
        <dbReference type="ARBA" id="ARBA00022729"/>
    </source>
</evidence>
<evidence type="ECO:0000256" key="1">
    <source>
        <dbReference type="ARBA" id="ARBA00004479"/>
    </source>
</evidence>
<evidence type="ECO:0000256" key="5">
    <source>
        <dbReference type="ARBA" id="ARBA00023136"/>
    </source>
</evidence>
<sequence>MATTAGVKLSRRIYLTLMNLPYRLLSKHKVCALLVLILTFASSSHGENTYEDSTYEFLKREYSLSKPYQGLGSSSSSHWEFMGNSMIMPDTIRLTPDLQSRQGAVWSRIRVFPFISAMVGNGSVEYDHDRDGRTTDLGGCNGQIRNVDHDTFLLIRYVKNRLTVMTDVDGKQEWKDCLDIPGVKLPQGYYFGASSVTGDLSDNHDLVSFKLYELTVERSPEEEEEDQHEITLPSVDYRVDPNVFALVVVVVVFLFAYNHYKENRRKRFY</sequence>
<keyword evidence="3" id="KW-0732">Signal</keyword>
<evidence type="ECO:0000313" key="9">
    <source>
        <dbReference type="Proteomes" id="UP000324632"/>
    </source>
</evidence>
<evidence type="ECO:0000256" key="2">
    <source>
        <dbReference type="ARBA" id="ARBA00022692"/>
    </source>
</evidence>
<name>A0A5A9P512_9TELE</name>
<dbReference type="Proteomes" id="UP000324632">
    <property type="component" value="Chromosome 9"/>
</dbReference>
<dbReference type="GO" id="GO:0000139">
    <property type="term" value="C:Golgi membrane"/>
    <property type="evidence" value="ECO:0007669"/>
    <property type="project" value="TreeGrafter"/>
</dbReference>
<keyword evidence="2 6" id="KW-0812">Transmembrane</keyword>
<dbReference type="GO" id="GO:0005537">
    <property type="term" value="F:D-mannose binding"/>
    <property type="evidence" value="ECO:0007669"/>
    <property type="project" value="TreeGrafter"/>
</dbReference>
<proteinExistence type="predicted"/>
<reference evidence="8 9" key="1">
    <citation type="journal article" date="2019" name="Mol. Ecol. Resour.">
        <title>Chromosome-level genome assembly of Triplophysa tibetana, a fish adapted to the harsh high-altitude environment of the Tibetan Plateau.</title>
        <authorList>
            <person name="Yang X."/>
            <person name="Liu H."/>
            <person name="Ma Z."/>
            <person name="Zou Y."/>
            <person name="Zou M."/>
            <person name="Mao Y."/>
            <person name="Li X."/>
            <person name="Wang H."/>
            <person name="Chen T."/>
            <person name="Wang W."/>
            <person name="Yang R."/>
        </authorList>
    </citation>
    <scope>NUCLEOTIDE SEQUENCE [LARGE SCALE GENOMIC DNA]</scope>
    <source>
        <strain evidence="8">TTIB1903HZAU</strain>
        <tissue evidence="8">Muscle</tissue>
    </source>
</reference>
<dbReference type="GO" id="GO:0006888">
    <property type="term" value="P:endoplasmic reticulum to Golgi vesicle-mediated transport"/>
    <property type="evidence" value="ECO:0007669"/>
    <property type="project" value="TreeGrafter"/>
</dbReference>
<keyword evidence="9" id="KW-1185">Reference proteome</keyword>
<dbReference type="Pfam" id="PF03388">
    <property type="entry name" value="Lectin_leg-like"/>
    <property type="match status" value="1"/>
</dbReference>
<protein>
    <submittedName>
        <fullName evidence="8">VIP36-like protein</fullName>
    </submittedName>
</protein>
<dbReference type="GO" id="GO:0005789">
    <property type="term" value="C:endoplasmic reticulum membrane"/>
    <property type="evidence" value="ECO:0007669"/>
    <property type="project" value="TreeGrafter"/>
</dbReference>
<feature type="transmembrane region" description="Helical" evidence="6">
    <location>
        <begin position="243"/>
        <end position="260"/>
    </location>
</feature>
<evidence type="ECO:0000256" key="6">
    <source>
        <dbReference type="SAM" id="Phobius"/>
    </source>
</evidence>
<dbReference type="AlphaFoldDB" id="A0A5A9P512"/>
<accession>A0A5A9P512</accession>